<evidence type="ECO:0000313" key="9">
    <source>
        <dbReference type="Ensembl" id="ENSKMAP00000024926.1"/>
    </source>
</evidence>
<name>A0A3Q3B7D8_KRYMA</name>
<comment type="similarity">
    <text evidence="1">Belongs to the type II cytokine receptor family.</text>
</comment>
<proteinExistence type="inferred from homology"/>
<protein>
    <submittedName>
        <fullName evidence="9">Uncharacterized LOC108231739</fullName>
    </submittedName>
</protein>
<organism evidence="9 10">
    <name type="scientific">Kryptolebias marmoratus</name>
    <name type="common">Mangrove killifish</name>
    <name type="synonym">Rivulus marmoratus</name>
    <dbReference type="NCBI Taxonomy" id="37003"/>
    <lineage>
        <taxon>Eukaryota</taxon>
        <taxon>Metazoa</taxon>
        <taxon>Chordata</taxon>
        <taxon>Craniata</taxon>
        <taxon>Vertebrata</taxon>
        <taxon>Euteleostomi</taxon>
        <taxon>Actinopterygii</taxon>
        <taxon>Neopterygii</taxon>
        <taxon>Teleostei</taxon>
        <taxon>Neoteleostei</taxon>
        <taxon>Acanthomorphata</taxon>
        <taxon>Ovalentaria</taxon>
        <taxon>Atherinomorphae</taxon>
        <taxon>Cyprinodontiformes</taxon>
        <taxon>Rivulidae</taxon>
        <taxon>Kryptolebias</taxon>
    </lineage>
</organism>
<dbReference type="GeneTree" id="ENSGT00940000157314"/>
<dbReference type="FunFam" id="2.60.40.10:FF:000348">
    <property type="entry name" value="Interleukin 20 receptor subunit alpha"/>
    <property type="match status" value="1"/>
</dbReference>
<evidence type="ECO:0000256" key="4">
    <source>
        <dbReference type="ARBA" id="ARBA00023170"/>
    </source>
</evidence>
<feature type="region of interest" description="Disordered" evidence="5">
    <location>
        <begin position="331"/>
        <end position="351"/>
    </location>
</feature>
<sequence length="648" mass="72288">MWTDLVFIGLLVLPCAVSASPPEPIEVGFSSVNLRNVLQWSPGKWSPDNVRFTVEYAIYGRTIRNSKGKSKIWRPVRECTEILRTWCDLSTETRDEEQGYYARVRAIGPKSSSDWVRTERFDPKSETVFGAPEVSVEIDNNSAIISVKGPMRYPSNNHTLPMKAIYPHMFYNLSIHNTHLNEMRHIPVVTSPYKYQLMEFNTKYCFSAKIKFLSIQMRSQSSEWYCITTPKDPVIEQLQSSLVGIVVPALCICVLMVVGYVLYHYLTASDQKSPPILKIPPMYPLPPEIVKEIPDIVIVDKQPRWTLKDQLKMDTPPRYPPDYDHYYGRVGEEAPRASGPDDGNNQNIGTCEHHRSLSDDVYAPQVTACNCLRRDNKGGHLRIQEQPEASPLLQVEQQPGVNVTLPPQTQAPVQSSEGEGIDVEPSGLFISRNPVTGLFSVHLSMLKEEAEEGGGADGNEKGGQEGGNRSEKIPLLSGYVSQRIRNQPPVPPDESDFSADYSCVLALPAAQTAERYESGHEREGGDLCVDWIPRWRPQMEVGLNPEKQLEGLKPSERGAEAGAAGKDEAYMAKGGVGLKGMPCNPPVAFGSNGPEVTRAFPPLFSNEDLYTTRGVKPAFEKEEELQRGEETDVDDFLSKWDLVLSSES</sequence>
<dbReference type="GO" id="GO:0004896">
    <property type="term" value="F:cytokine receptor activity"/>
    <property type="evidence" value="ECO:0007669"/>
    <property type="project" value="TreeGrafter"/>
</dbReference>
<feature type="domain" description="Fibronectin type-III" evidence="7">
    <location>
        <begin position="13"/>
        <end position="115"/>
    </location>
</feature>
<evidence type="ECO:0000256" key="3">
    <source>
        <dbReference type="ARBA" id="ARBA00023157"/>
    </source>
</evidence>
<dbReference type="OrthoDB" id="9909056at2759"/>
<dbReference type="STRING" id="37003.ENSKMAP00000024926"/>
<dbReference type="Gene3D" id="2.60.40.10">
    <property type="entry name" value="Immunoglobulins"/>
    <property type="match status" value="2"/>
</dbReference>
<evidence type="ECO:0000256" key="2">
    <source>
        <dbReference type="ARBA" id="ARBA00022729"/>
    </source>
</evidence>
<reference evidence="9" key="2">
    <citation type="submission" date="2025-09" db="UniProtKB">
        <authorList>
            <consortium name="Ensembl"/>
        </authorList>
    </citation>
    <scope>IDENTIFICATION</scope>
</reference>
<dbReference type="InterPro" id="IPR036116">
    <property type="entry name" value="FN3_sf"/>
</dbReference>
<evidence type="ECO:0000256" key="1">
    <source>
        <dbReference type="ARBA" id="ARBA00005399"/>
    </source>
</evidence>
<keyword evidence="2 6" id="KW-0732">Signal</keyword>
<dbReference type="InterPro" id="IPR015373">
    <property type="entry name" value="Interferon/interleukin_rcp_dom"/>
</dbReference>
<dbReference type="PANTHER" id="PTHR20859">
    <property type="entry name" value="INTERFERON/INTERLEUKIN RECEPTOR"/>
    <property type="match status" value="1"/>
</dbReference>
<dbReference type="CTD" id="53832"/>
<evidence type="ECO:0000259" key="8">
    <source>
        <dbReference type="Pfam" id="PF09294"/>
    </source>
</evidence>
<feature type="domain" description="Interferon/interleukin receptor" evidence="8">
    <location>
        <begin position="127"/>
        <end position="230"/>
    </location>
</feature>
<keyword evidence="4" id="KW-0675">Receptor</keyword>
<evidence type="ECO:0000259" key="7">
    <source>
        <dbReference type="Pfam" id="PF01108"/>
    </source>
</evidence>
<dbReference type="AlphaFoldDB" id="A0A3Q3B7D8"/>
<dbReference type="InterPro" id="IPR003961">
    <property type="entry name" value="FN3_dom"/>
</dbReference>
<dbReference type="RefSeq" id="XP_017264497.1">
    <property type="nucleotide sequence ID" value="XM_017409008.3"/>
</dbReference>
<dbReference type="Pfam" id="PF01108">
    <property type="entry name" value="Tissue_fac"/>
    <property type="match status" value="1"/>
</dbReference>
<feature type="compositionally biased region" description="Basic and acidic residues" evidence="5">
    <location>
        <begin position="458"/>
        <end position="471"/>
    </location>
</feature>
<keyword evidence="10" id="KW-1185">Reference proteome</keyword>
<feature type="region of interest" description="Disordered" evidence="5">
    <location>
        <begin position="449"/>
        <end position="471"/>
    </location>
</feature>
<dbReference type="GO" id="GO:0005886">
    <property type="term" value="C:plasma membrane"/>
    <property type="evidence" value="ECO:0007669"/>
    <property type="project" value="TreeGrafter"/>
</dbReference>
<dbReference type="GeneID" id="108231739"/>
<accession>A0A3Q3B7D8</accession>
<dbReference type="KEGG" id="kmr:108231739"/>
<dbReference type="Ensembl" id="ENSKMAT00000025238.1">
    <property type="protein sequence ID" value="ENSKMAP00000024926.1"/>
    <property type="gene ID" value="ENSKMAG00000018475.1"/>
</dbReference>
<evidence type="ECO:0000256" key="5">
    <source>
        <dbReference type="SAM" id="MobiDB-lite"/>
    </source>
</evidence>
<keyword evidence="3" id="KW-1015">Disulfide bond</keyword>
<reference evidence="9" key="1">
    <citation type="submission" date="2025-08" db="UniProtKB">
        <authorList>
            <consortium name="Ensembl"/>
        </authorList>
    </citation>
    <scope>IDENTIFICATION</scope>
</reference>
<feature type="signal peptide" evidence="6">
    <location>
        <begin position="1"/>
        <end position="19"/>
    </location>
</feature>
<dbReference type="Pfam" id="PF09294">
    <property type="entry name" value="Interfer-bind"/>
    <property type="match status" value="1"/>
</dbReference>
<dbReference type="InterPro" id="IPR050650">
    <property type="entry name" value="Type-II_Cytokine-TF_Rcpt"/>
</dbReference>
<evidence type="ECO:0000313" key="10">
    <source>
        <dbReference type="Proteomes" id="UP000264800"/>
    </source>
</evidence>
<dbReference type="InterPro" id="IPR013783">
    <property type="entry name" value="Ig-like_fold"/>
</dbReference>
<feature type="chain" id="PRO_5018638812" evidence="6">
    <location>
        <begin position="20"/>
        <end position="648"/>
    </location>
</feature>
<evidence type="ECO:0000256" key="6">
    <source>
        <dbReference type="SAM" id="SignalP"/>
    </source>
</evidence>
<dbReference type="SUPFAM" id="SSF49265">
    <property type="entry name" value="Fibronectin type III"/>
    <property type="match status" value="2"/>
</dbReference>
<dbReference type="PANTHER" id="PTHR20859:SF86">
    <property type="entry name" value="INTERLEUKIN-20 RECEPTOR SUBUNIT ALPHA"/>
    <property type="match status" value="1"/>
</dbReference>
<dbReference type="Proteomes" id="UP000264800">
    <property type="component" value="Unplaced"/>
</dbReference>